<name>A0A6A6TB48_9PLEO</name>
<evidence type="ECO:0000313" key="2">
    <source>
        <dbReference type="EMBL" id="KAF2657000.1"/>
    </source>
</evidence>
<sequence>MSDRQNDSAKQPEAKKPENQETKDKENKPGEERPPPPAQQDQFTRTGVKEADTPVYGTYDLGKGRRGAISAPRIERLHQSGGSAFQDRSEGESARQHQQHPLPLLLQAYSNSHTYSRNGTKPRHHPELPGILELPLQSSRGTSAARGECAPRGRRVARRRLRGTFGHSPRRRADLGRQILKGDDAGEDDRERRGEGLRGGESSRGRSARKEELTVLGGKMSTTDPIPTVKPIVTIVADQLPSEKRYITIPQQIFEWFFLQESLCKAYVRLPFSNDSDYDEEFETLKLLYDLLVREYTKDVPDFRSIFESSSTIADLHVDPEAALYSHALFTVLFWYNPMIVRPSLRVRLEAFAGSGVPTRERFALMLSWRVRRKYDLYQHKCSVRRVPYLRQPSSFYSNSERPTNLDKAVEEIIMQHVLDQKCKPGFLMEGGAKERFPDFAAWVEQREEKLMGMDALPVELPSCVVMNHLDYIVYQWYKQQPTCDPELDHLHPNKELGGPAPVPSRIAEITNRVYELRRGRTIAASLHDGALLAVPESLRDIGHARKDIG</sequence>
<accession>A0A6A6TB48</accession>
<keyword evidence="3" id="KW-1185">Reference proteome</keyword>
<reference evidence="2" key="1">
    <citation type="journal article" date="2020" name="Stud. Mycol.">
        <title>101 Dothideomycetes genomes: a test case for predicting lifestyles and emergence of pathogens.</title>
        <authorList>
            <person name="Haridas S."/>
            <person name="Albert R."/>
            <person name="Binder M."/>
            <person name="Bloem J."/>
            <person name="Labutti K."/>
            <person name="Salamov A."/>
            <person name="Andreopoulos B."/>
            <person name="Baker S."/>
            <person name="Barry K."/>
            <person name="Bills G."/>
            <person name="Bluhm B."/>
            <person name="Cannon C."/>
            <person name="Castanera R."/>
            <person name="Culley D."/>
            <person name="Daum C."/>
            <person name="Ezra D."/>
            <person name="Gonzalez J."/>
            <person name="Henrissat B."/>
            <person name="Kuo A."/>
            <person name="Liang C."/>
            <person name="Lipzen A."/>
            <person name="Lutzoni F."/>
            <person name="Magnuson J."/>
            <person name="Mondo S."/>
            <person name="Nolan M."/>
            <person name="Ohm R."/>
            <person name="Pangilinan J."/>
            <person name="Park H.-J."/>
            <person name="Ramirez L."/>
            <person name="Alfaro M."/>
            <person name="Sun H."/>
            <person name="Tritt A."/>
            <person name="Yoshinaga Y."/>
            <person name="Zwiers L.-H."/>
            <person name="Turgeon B."/>
            <person name="Goodwin S."/>
            <person name="Spatafora J."/>
            <person name="Crous P."/>
            <person name="Grigoriev I."/>
        </authorList>
    </citation>
    <scope>NUCLEOTIDE SEQUENCE</scope>
    <source>
        <strain evidence="2">CBS 122681</strain>
    </source>
</reference>
<protein>
    <submittedName>
        <fullName evidence="2">Uncharacterized protein</fullName>
    </submittedName>
</protein>
<organism evidence="2 3">
    <name type="scientific">Lophiostoma macrostomum CBS 122681</name>
    <dbReference type="NCBI Taxonomy" id="1314788"/>
    <lineage>
        <taxon>Eukaryota</taxon>
        <taxon>Fungi</taxon>
        <taxon>Dikarya</taxon>
        <taxon>Ascomycota</taxon>
        <taxon>Pezizomycotina</taxon>
        <taxon>Dothideomycetes</taxon>
        <taxon>Pleosporomycetidae</taxon>
        <taxon>Pleosporales</taxon>
        <taxon>Lophiostomataceae</taxon>
        <taxon>Lophiostoma</taxon>
    </lineage>
</organism>
<evidence type="ECO:0000256" key="1">
    <source>
        <dbReference type="SAM" id="MobiDB-lite"/>
    </source>
</evidence>
<feature type="compositionally biased region" description="Basic and acidic residues" evidence="1">
    <location>
        <begin position="1"/>
        <end position="34"/>
    </location>
</feature>
<dbReference type="AlphaFoldDB" id="A0A6A6TB48"/>
<evidence type="ECO:0000313" key="3">
    <source>
        <dbReference type="Proteomes" id="UP000799324"/>
    </source>
</evidence>
<gene>
    <name evidence="2" type="ORF">K491DRAFT_677631</name>
</gene>
<feature type="region of interest" description="Disordered" evidence="1">
    <location>
        <begin position="138"/>
        <end position="215"/>
    </location>
</feature>
<dbReference type="EMBL" id="MU004330">
    <property type="protein sequence ID" value="KAF2657000.1"/>
    <property type="molecule type" value="Genomic_DNA"/>
</dbReference>
<feature type="compositionally biased region" description="Basic residues" evidence="1">
    <location>
        <begin position="152"/>
        <end position="162"/>
    </location>
</feature>
<proteinExistence type="predicted"/>
<feature type="region of interest" description="Disordered" evidence="1">
    <location>
        <begin position="1"/>
        <end position="75"/>
    </location>
</feature>
<dbReference type="Proteomes" id="UP000799324">
    <property type="component" value="Unassembled WGS sequence"/>
</dbReference>
<feature type="compositionally biased region" description="Basic and acidic residues" evidence="1">
    <location>
        <begin position="171"/>
        <end position="213"/>
    </location>
</feature>
<feature type="region of interest" description="Disordered" evidence="1">
    <location>
        <begin position="80"/>
        <end position="99"/>
    </location>
</feature>